<protein>
    <submittedName>
        <fullName evidence="2">Uncharacterized protein</fullName>
    </submittedName>
</protein>
<evidence type="ECO:0000313" key="3">
    <source>
        <dbReference type="Proteomes" id="UP000239899"/>
    </source>
</evidence>
<gene>
    <name evidence="2" type="ORF">C2E21_8199</name>
</gene>
<organism evidence="2 3">
    <name type="scientific">Chlorella sorokiniana</name>
    <name type="common">Freshwater green alga</name>
    <dbReference type="NCBI Taxonomy" id="3076"/>
    <lineage>
        <taxon>Eukaryota</taxon>
        <taxon>Viridiplantae</taxon>
        <taxon>Chlorophyta</taxon>
        <taxon>core chlorophytes</taxon>
        <taxon>Trebouxiophyceae</taxon>
        <taxon>Chlorellales</taxon>
        <taxon>Chlorellaceae</taxon>
        <taxon>Chlorella clade</taxon>
        <taxon>Chlorella</taxon>
    </lineage>
</organism>
<evidence type="ECO:0000256" key="1">
    <source>
        <dbReference type="SAM" id="MobiDB-lite"/>
    </source>
</evidence>
<reference evidence="2 3" key="1">
    <citation type="journal article" date="2018" name="Plant J.">
        <title>Genome sequences of Chlorella sorokiniana UTEX 1602 and Micractinium conductrix SAG 241.80: implications to maltose excretion by a green alga.</title>
        <authorList>
            <person name="Arriola M.B."/>
            <person name="Velmurugan N."/>
            <person name="Zhang Y."/>
            <person name="Plunkett M.H."/>
            <person name="Hondzo H."/>
            <person name="Barney B.M."/>
        </authorList>
    </citation>
    <scope>NUCLEOTIDE SEQUENCE [LARGE SCALE GENOMIC DNA]</scope>
    <source>
        <strain evidence="3">UTEX 1602</strain>
    </source>
</reference>
<feature type="region of interest" description="Disordered" evidence="1">
    <location>
        <begin position="155"/>
        <end position="224"/>
    </location>
</feature>
<keyword evidence="3" id="KW-1185">Reference proteome</keyword>
<accession>A0A2P6TEV9</accession>
<feature type="compositionally biased region" description="Gly residues" evidence="1">
    <location>
        <begin position="203"/>
        <end position="212"/>
    </location>
</feature>
<evidence type="ECO:0000313" key="2">
    <source>
        <dbReference type="EMBL" id="PRW32501.1"/>
    </source>
</evidence>
<dbReference type="AlphaFoldDB" id="A0A2P6TEV9"/>
<name>A0A2P6TEV9_CHLSO</name>
<dbReference type="EMBL" id="LHPG02000019">
    <property type="protein sequence ID" value="PRW32501.1"/>
    <property type="molecule type" value="Genomic_DNA"/>
</dbReference>
<dbReference type="Proteomes" id="UP000239899">
    <property type="component" value="Unassembled WGS sequence"/>
</dbReference>
<dbReference type="OrthoDB" id="2018137at2759"/>
<sequence>MPGDCPLAAAVRRCPFLSQLGAREGEAFARRIAANPFAPAAGQPPLLEEEGLSGYEATLRLFHGPAGVVPLRRFADAPAPAADAGCPFAAAAAAAAATPASTPAEQPASAAQPAMLAAGCPAAARQAAPASSCAPAPALPFASISLSGFGFVPDPGQFFNRPPRAKKQQQPQQRKPADGSGTRSGGGSGARPGATSGSSPGASSGGSSGTGAGRLRPGRGLGGPAGQFKRALGGLLPLAAGGHLACPAPIVKMRAAIAALKPVRDLRPQALPIRALAMSGTAIAAGLPCGMWREHTKKFSPQWFLAVHAAIPFVAMLRKAVLMPKWAILLTLIGSIAGQSVGARMERQRMQQLAARRQPALTASPAASKGSSRVAAGAAPRNDCVMPGLEAGCRQCLKAAESAISWTLAPVVVQ</sequence>
<proteinExistence type="predicted"/>
<comment type="caution">
    <text evidence="2">The sequence shown here is derived from an EMBL/GenBank/DDBJ whole genome shotgun (WGS) entry which is preliminary data.</text>
</comment>
<feature type="compositionally biased region" description="Low complexity" evidence="1">
    <location>
        <begin position="191"/>
        <end position="202"/>
    </location>
</feature>
<feature type="compositionally biased region" description="Low complexity" evidence="1">
    <location>
        <begin position="354"/>
        <end position="363"/>
    </location>
</feature>
<feature type="region of interest" description="Disordered" evidence="1">
    <location>
        <begin position="354"/>
        <end position="374"/>
    </location>
</feature>
<dbReference type="PANTHER" id="PTHR31033:SF18">
    <property type="entry name" value="OS06G0115800 PROTEIN"/>
    <property type="match status" value="1"/>
</dbReference>
<dbReference type="PANTHER" id="PTHR31033">
    <property type="entry name" value="PROTEIN, PUTATIVE-RELATED"/>
    <property type="match status" value="1"/>
</dbReference>